<feature type="compositionally biased region" description="Basic residues" evidence="1">
    <location>
        <begin position="314"/>
        <end position="328"/>
    </location>
</feature>
<evidence type="ECO:0000256" key="1">
    <source>
        <dbReference type="SAM" id="MobiDB-lite"/>
    </source>
</evidence>
<sequence length="739" mass="82068">MGMFEQLLVNKLQKQQHRIQFCDIVIQAQDVSVPVHSSVLSAFSPRLCEFLSTLPALPGGRSRVIELEAVEGRTLLRLVRWLYTGTVEGEGRDLQKAADKLGITLFQERVEEEKRRGEGEEPLKDGAVGKRGNTERRNEEKRGMKRRGCKDAETQTDGGKHTVETDMQTDLDITSSQNAQCLYNRPSLVDFQSGMPPLDPIGQLPWVTETCFQTSTDVNALMALTGDTNAIPVELPSTLDESMVRQLISAVAVEPPDCAPSLFLPAPEDQPTGTERLGNAAAMEGGRAELVEGFEQFEGNIPEFISYFLDSTGPRRRGRRMRRSGRRARGGEKRGSERGSERARRPRGGVGKGAKEDKQTVGKVERRFPLREGRPADLMWRGVGGGRIGTSLHLPPRKKCRTRSYARQNCTQGKTELSQEKAPTIRRPRGRSRVRSLPVHARPCDPESDPLYPNLPPRPLTPPMLHAMPLPPAQSRSLLEQLLFELNQPSCAVEQLENKRSTLPASTTSPYSMPYSAEKADRIQGEREGEVVDSFNSLLLSLDQSLGIKSYTSIKDRQEGHHLGGEKRSEVCVQVHTPAQQMPKTSQFSRATVKSPLYRSGGKPCRWKTKVRGKKKTALVQETVLREEMFEERRMTRDQAKRLRASNESSVAAAPCVGGSEPQATPASGHLQQDEVATCKTAAPTTGKNMKILRQKLLGKKRKQESATERDSTGTSPSSRKQPRLSVVLQPLAPTQRRE</sequence>
<organism evidence="3 4">
    <name type="scientific">Coilia grayii</name>
    <name type="common">Gray's grenadier anchovy</name>
    <dbReference type="NCBI Taxonomy" id="363190"/>
    <lineage>
        <taxon>Eukaryota</taxon>
        <taxon>Metazoa</taxon>
        <taxon>Chordata</taxon>
        <taxon>Craniata</taxon>
        <taxon>Vertebrata</taxon>
        <taxon>Euteleostomi</taxon>
        <taxon>Actinopterygii</taxon>
        <taxon>Neopterygii</taxon>
        <taxon>Teleostei</taxon>
        <taxon>Clupei</taxon>
        <taxon>Clupeiformes</taxon>
        <taxon>Clupeoidei</taxon>
        <taxon>Engraulidae</taxon>
        <taxon>Coilinae</taxon>
        <taxon>Coilia</taxon>
    </lineage>
</organism>
<evidence type="ECO:0000259" key="2">
    <source>
        <dbReference type="PROSITE" id="PS50097"/>
    </source>
</evidence>
<dbReference type="PANTHER" id="PTHR47639">
    <property type="entry name" value="BTB/POZ DOMAIN-CONTAINING PROTEIN 18"/>
    <property type="match status" value="1"/>
</dbReference>
<dbReference type="EMBL" id="JBHFQA010000024">
    <property type="protein sequence ID" value="KAL2077482.1"/>
    <property type="molecule type" value="Genomic_DNA"/>
</dbReference>
<feature type="compositionally biased region" description="Basic and acidic residues" evidence="1">
    <location>
        <begin position="111"/>
        <end position="142"/>
    </location>
</feature>
<accession>A0ABD1IR61</accession>
<evidence type="ECO:0000313" key="4">
    <source>
        <dbReference type="Proteomes" id="UP001591681"/>
    </source>
</evidence>
<proteinExistence type="predicted"/>
<feature type="region of interest" description="Disordered" evidence="1">
    <location>
        <begin position="633"/>
        <end position="739"/>
    </location>
</feature>
<dbReference type="Pfam" id="PF00651">
    <property type="entry name" value="BTB"/>
    <property type="match status" value="1"/>
</dbReference>
<dbReference type="InterPro" id="IPR042915">
    <property type="entry name" value="BTBD18"/>
</dbReference>
<dbReference type="Proteomes" id="UP001591681">
    <property type="component" value="Unassembled WGS sequence"/>
</dbReference>
<feature type="compositionally biased region" description="Basic and acidic residues" evidence="1">
    <location>
        <begin position="353"/>
        <end position="367"/>
    </location>
</feature>
<dbReference type="InterPro" id="IPR000210">
    <property type="entry name" value="BTB/POZ_dom"/>
</dbReference>
<dbReference type="SMART" id="SM00225">
    <property type="entry name" value="BTB"/>
    <property type="match status" value="1"/>
</dbReference>
<feature type="region of interest" description="Disordered" evidence="1">
    <location>
        <begin position="111"/>
        <end position="162"/>
    </location>
</feature>
<feature type="region of interest" description="Disordered" evidence="1">
    <location>
        <begin position="410"/>
        <end position="450"/>
    </location>
</feature>
<feature type="compositionally biased region" description="Basic and acidic residues" evidence="1">
    <location>
        <begin position="329"/>
        <end position="343"/>
    </location>
</feature>
<gene>
    <name evidence="3" type="ORF">ACEWY4_026986</name>
</gene>
<dbReference type="Gene3D" id="3.30.710.10">
    <property type="entry name" value="Potassium Channel Kv1.1, Chain A"/>
    <property type="match status" value="1"/>
</dbReference>
<feature type="region of interest" description="Disordered" evidence="1">
    <location>
        <begin position="312"/>
        <end position="367"/>
    </location>
</feature>
<dbReference type="SUPFAM" id="SSF54695">
    <property type="entry name" value="POZ domain"/>
    <property type="match status" value="1"/>
</dbReference>
<name>A0ABD1IR61_9TELE</name>
<dbReference type="InterPro" id="IPR011333">
    <property type="entry name" value="SKP1/BTB/POZ_sf"/>
</dbReference>
<dbReference type="AlphaFoldDB" id="A0ABD1IR61"/>
<feature type="compositionally biased region" description="Basic and acidic residues" evidence="1">
    <location>
        <begin position="149"/>
        <end position="162"/>
    </location>
</feature>
<dbReference type="PROSITE" id="PS50097">
    <property type="entry name" value="BTB"/>
    <property type="match status" value="1"/>
</dbReference>
<comment type="caution">
    <text evidence="3">The sequence shown here is derived from an EMBL/GenBank/DDBJ whole genome shotgun (WGS) entry which is preliminary data.</text>
</comment>
<reference evidence="3 4" key="1">
    <citation type="submission" date="2024-09" db="EMBL/GenBank/DDBJ databases">
        <title>A chromosome-level genome assembly of Gray's grenadier anchovy, Coilia grayii.</title>
        <authorList>
            <person name="Fu Z."/>
        </authorList>
    </citation>
    <scope>NUCLEOTIDE SEQUENCE [LARGE SCALE GENOMIC DNA]</scope>
    <source>
        <strain evidence="3">G4</strain>
        <tissue evidence="3">Muscle</tissue>
    </source>
</reference>
<feature type="compositionally biased region" description="Basic residues" evidence="1">
    <location>
        <begin position="424"/>
        <end position="434"/>
    </location>
</feature>
<keyword evidence="4" id="KW-1185">Reference proteome</keyword>
<dbReference type="PANTHER" id="PTHR47639:SF1">
    <property type="entry name" value="BTB_POZ DOMAIN-CONTAINING PROTEIN 18"/>
    <property type="match status" value="1"/>
</dbReference>
<protein>
    <recommendedName>
        <fullName evidence="2">BTB domain-containing protein</fullName>
    </recommendedName>
</protein>
<feature type="compositionally biased region" description="Basic residues" evidence="1">
    <location>
        <begin position="691"/>
        <end position="703"/>
    </location>
</feature>
<feature type="domain" description="BTB" evidence="2">
    <location>
        <begin position="22"/>
        <end position="91"/>
    </location>
</feature>
<evidence type="ECO:0000313" key="3">
    <source>
        <dbReference type="EMBL" id="KAL2077482.1"/>
    </source>
</evidence>